<reference evidence="1" key="1">
    <citation type="submission" date="2023-04" db="EMBL/GenBank/DDBJ databases">
        <title>A chromosome-level genome assembly of the parasitoid wasp Eretmocerus hayati.</title>
        <authorList>
            <person name="Zhong Y."/>
            <person name="Liu S."/>
            <person name="Liu Y."/>
        </authorList>
    </citation>
    <scope>NUCLEOTIDE SEQUENCE</scope>
    <source>
        <strain evidence="1">ZJU_SS_LIU_2023</strain>
    </source>
</reference>
<organism evidence="1 2">
    <name type="scientific">Eretmocerus hayati</name>
    <dbReference type="NCBI Taxonomy" id="131215"/>
    <lineage>
        <taxon>Eukaryota</taxon>
        <taxon>Metazoa</taxon>
        <taxon>Ecdysozoa</taxon>
        <taxon>Arthropoda</taxon>
        <taxon>Hexapoda</taxon>
        <taxon>Insecta</taxon>
        <taxon>Pterygota</taxon>
        <taxon>Neoptera</taxon>
        <taxon>Endopterygota</taxon>
        <taxon>Hymenoptera</taxon>
        <taxon>Apocrita</taxon>
        <taxon>Proctotrupomorpha</taxon>
        <taxon>Chalcidoidea</taxon>
        <taxon>Aphelinidae</taxon>
        <taxon>Aphelininae</taxon>
        <taxon>Eretmocerus</taxon>
    </lineage>
</organism>
<accession>A0ACC2NK07</accession>
<comment type="caution">
    <text evidence="1">The sequence shown here is derived from an EMBL/GenBank/DDBJ whole genome shotgun (WGS) entry which is preliminary data.</text>
</comment>
<proteinExistence type="predicted"/>
<gene>
    <name evidence="1" type="ORF">QAD02_002205</name>
</gene>
<evidence type="ECO:0000313" key="2">
    <source>
        <dbReference type="Proteomes" id="UP001239111"/>
    </source>
</evidence>
<evidence type="ECO:0000313" key="1">
    <source>
        <dbReference type="EMBL" id="KAJ8670946.1"/>
    </source>
</evidence>
<sequence length="308" mass="34353">MSSCDFCNQVFEGKHFMISCICCNEIFHATEECADPTASEIKVAELKKSLDFNSSALTVKNLANSLVCNLESLNKSFTKDIANLKSELKTIRESCATIDTLCEKIDSAQHDIVNLKSAVDTIPKLQQDIANINAELERSNTAQNWQSSEYNKIRPIVVTFSNNQDPHLVMKNRKKIPGKTIIGSDKTKSQQAHYKEVSASLKTRLDNGEKDLTIRIRNKLHLVRNNIHLFSSAPSIIISTETWLHGGILDSEIGLDNYNIYRRDRHNLSVNVPGGGGGVLIAIHKSLNSHDCQFISDDCEQVYAAITF</sequence>
<keyword evidence="2" id="KW-1185">Reference proteome</keyword>
<dbReference type="Proteomes" id="UP001239111">
    <property type="component" value="Chromosome 3"/>
</dbReference>
<protein>
    <submittedName>
        <fullName evidence="1">Uncharacterized protein</fullName>
    </submittedName>
</protein>
<name>A0ACC2NK07_9HYME</name>
<dbReference type="EMBL" id="CM056743">
    <property type="protein sequence ID" value="KAJ8670946.1"/>
    <property type="molecule type" value="Genomic_DNA"/>
</dbReference>